<evidence type="ECO:0000256" key="1">
    <source>
        <dbReference type="ARBA" id="ARBA00023122"/>
    </source>
</evidence>
<dbReference type="Pfam" id="PF00571">
    <property type="entry name" value="CBS"/>
    <property type="match status" value="2"/>
</dbReference>
<organism evidence="4 5">
    <name type="scientific">Bosea vaviloviae</name>
    <dbReference type="NCBI Taxonomy" id="1526658"/>
    <lineage>
        <taxon>Bacteria</taxon>
        <taxon>Pseudomonadati</taxon>
        <taxon>Pseudomonadota</taxon>
        <taxon>Alphaproteobacteria</taxon>
        <taxon>Hyphomicrobiales</taxon>
        <taxon>Boseaceae</taxon>
        <taxon>Bosea</taxon>
    </lineage>
</organism>
<feature type="domain" description="CBS" evidence="3">
    <location>
        <begin position="76"/>
        <end position="132"/>
    </location>
</feature>
<dbReference type="SMART" id="SM00116">
    <property type="entry name" value="CBS"/>
    <property type="match status" value="2"/>
</dbReference>
<proteinExistence type="predicted"/>
<dbReference type="Proteomes" id="UP000094969">
    <property type="component" value="Chromosome"/>
</dbReference>
<dbReference type="KEGG" id="bvv:BHK69_23495"/>
<evidence type="ECO:0000313" key="5">
    <source>
        <dbReference type="Proteomes" id="UP000094969"/>
    </source>
</evidence>
<dbReference type="STRING" id="1526658.BHK69_23495"/>
<dbReference type="SUPFAM" id="SSF54631">
    <property type="entry name" value="CBS-domain pair"/>
    <property type="match status" value="1"/>
</dbReference>
<gene>
    <name evidence="4" type="ORF">BHK69_23495</name>
</gene>
<dbReference type="RefSeq" id="WP_069692212.1">
    <property type="nucleotide sequence ID" value="NZ_CP017147.1"/>
</dbReference>
<dbReference type="InterPro" id="IPR051257">
    <property type="entry name" value="Diverse_CBS-Domain"/>
</dbReference>
<dbReference type="InterPro" id="IPR046342">
    <property type="entry name" value="CBS_dom_sf"/>
</dbReference>
<dbReference type="PROSITE" id="PS51371">
    <property type="entry name" value="CBS"/>
    <property type="match status" value="2"/>
</dbReference>
<protein>
    <submittedName>
        <fullName evidence="4">Inosine-5-monophosphate dehydrogenase</fullName>
    </submittedName>
</protein>
<sequence length="143" mass="15332">MNVAQLLGDKGHDVISVLPHRTLAEAVRTLSEKRIGAVVVTGADGALVGILSERDIIRALGANGAAALEMPVSRVMTAKVVTCRPQTSMDELMEMMTSGRFRHVPIVDDGRIVGIVSIGDVVKHRVAEIEAESRAMRDYIAMA</sequence>
<dbReference type="PANTHER" id="PTHR43080:SF2">
    <property type="entry name" value="CBS DOMAIN-CONTAINING PROTEIN"/>
    <property type="match status" value="1"/>
</dbReference>
<dbReference type="InterPro" id="IPR000644">
    <property type="entry name" value="CBS_dom"/>
</dbReference>
<accession>A0A1D7U6K1</accession>
<dbReference type="PANTHER" id="PTHR43080">
    <property type="entry name" value="CBS DOMAIN-CONTAINING PROTEIN CBSX3, MITOCHONDRIAL"/>
    <property type="match status" value="1"/>
</dbReference>
<keyword evidence="5" id="KW-1185">Reference proteome</keyword>
<evidence type="ECO:0000313" key="4">
    <source>
        <dbReference type="EMBL" id="AOO83010.1"/>
    </source>
</evidence>
<keyword evidence="1 2" id="KW-0129">CBS domain</keyword>
<reference evidence="4 5" key="1">
    <citation type="journal article" date="2015" name="Antonie Van Leeuwenhoek">
        <title>Bosea vaviloviae sp. nov., a new species of slow-growing rhizobia isolated from nodules of the relict species Vavilovia formosa (Stev.) Fed.</title>
        <authorList>
            <person name="Safronova V.I."/>
            <person name="Kuznetsova I.G."/>
            <person name="Sazanova A.L."/>
            <person name="Kimeklis A.K."/>
            <person name="Belimov A.A."/>
            <person name="Andronov E.E."/>
            <person name="Pinaev A.G."/>
            <person name="Chizhevskaya E.P."/>
            <person name="Pukhaev A.R."/>
            <person name="Popov K.P."/>
            <person name="Willems A."/>
            <person name="Tikhonovich I.A."/>
        </authorList>
    </citation>
    <scope>NUCLEOTIDE SEQUENCE [LARGE SCALE GENOMIC DNA]</scope>
    <source>
        <strain evidence="4 5">Vaf18</strain>
    </source>
</reference>
<name>A0A1D7U6K1_9HYPH</name>
<dbReference type="InterPro" id="IPR044725">
    <property type="entry name" value="CBSX3_CBS_dom"/>
</dbReference>
<evidence type="ECO:0000259" key="3">
    <source>
        <dbReference type="PROSITE" id="PS51371"/>
    </source>
</evidence>
<evidence type="ECO:0000256" key="2">
    <source>
        <dbReference type="PROSITE-ProRule" id="PRU00703"/>
    </source>
</evidence>
<dbReference type="CDD" id="cd04623">
    <property type="entry name" value="CBS_pair_bac_euk"/>
    <property type="match status" value="1"/>
</dbReference>
<dbReference type="OrthoDB" id="9807125at2"/>
<dbReference type="AlphaFoldDB" id="A0A1D7U6K1"/>
<feature type="domain" description="CBS" evidence="3">
    <location>
        <begin position="8"/>
        <end position="68"/>
    </location>
</feature>
<dbReference type="EMBL" id="CP017147">
    <property type="protein sequence ID" value="AOO83010.1"/>
    <property type="molecule type" value="Genomic_DNA"/>
</dbReference>
<dbReference type="Gene3D" id="3.10.580.10">
    <property type="entry name" value="CBS-domain"/>
    <property type="match status" value="1"/>
</dbReference>